<dbReference type="RefSeq" id="WP_259314173.1">
    <property type="nucleotide sequence ID" value="NZ_CP087164.1"/>
</dbReference>
<accession>A0A9E7BYS9</accession>
<dbReference type="EMBL" id="CP087164">
    <property type="protein sequence ID" value="UGS34500.1"/>
    <property type="molecule type" value="Genomic_DNA"/>
</dbReference>
<evidence type="ECO:0000313" key="3">
    <source>
        <dbReference type="EMBL" id="UGS34500.1"/>
    </source>
</evidence>
<evidence type="ECO:0000256" key="1">
    <source>
        <dbReference type="SAM" id="MobiDB-lite"/>
    </source>
</evidence>
<proteinExistence type="predicted"/>
<dbReference type="Proteomes" id="UP001162834">
    <property type="component" value="Chromosome"/>
</dbReference>
<dbReference type="AlphaFoldDB" id="A0A9E7BYS9"/>
<protein>
    <submittedName>
        <fullName evidence="3">Uncharacterized protein</fullName>
    </submittedName>
</protein>
<evidence type="ECO:0000313" key="4">
    <source>
        <dbReference type="Proteomes" id="UP001162834"/>
    </source>
</evidence>
<organism evidence="3 4">
    <name type="scientific">Capillimicrobium parvum</name>
    <dbReference type="NCBI Taxonomy" id="2884022"/>
    <lineage>
        <taxon>Bacteria</taxon>
        <taxon>Bacillati</taxon>
        <taxon>Actinomycetota</taxon>
        <taxon>Thermoleophilia</taxon>
        <taxon>Solirubrobacterales</taxon>
        <taxon>Capillimicrobiaceae</taxon>
        <taxon>Capillimicrobium</taxon>
    </lineage>
</organism>
<keyword evidence="2" id="KW-0472">Membrane</keyword>
<keyword evidence="4" id="KW-1185">Reference proteome</keyword>
<sequence>MSREVMLALGLHLVAIAAGAGLLLLALRSGTIEGRDEDGGGGAPPPPAAPPGGPPLDGATRPARVRLRQPARASDLRPGRPRRPSHPPMPDPTVPRRAPAPMESP</sequence>
<gene>
    <name evidence="3" type="ORF">DSM104329_00878</name>
</gene>
<feature type="transmembrane region" description="Helical" evidence="2">
    <location>
        <begin position="6"/>
        <end position="27"/>
    </location>
</feature>
<feature type="compositionally biased region" description="Pro residues" evidence="1">
    <location>
        <begin position="43"/>
        <end position="54"/>
    </location>
</feature>
<dbReference type="KEGG" id="sbae:DSM104329_00878"/>
<name>A0A9E7BYS9_9ACTN</name>
<keyword evidence="2" id="KW-0812">Transmembrane</keyword>
<reference evidence="3" key="1">
    <citation type="journal article" date="2022" name="Int. J. Syst. Evol. Microbiol.">
        <title>Pseudomonas aegrilactucae sp. nov. and Pseudomonas morbosilactucae sp. nov., pathogens causing bacterial rot of lettuce in Japan.</title>
        <authorList>
            <person name="Sawada H."/>
            <person name="Fujikawa T."/>
            <person name="Satou M."/>
        </authorList>
    </citation>
    <scope>NUCLEOTIDE SEQUENCE</scope>
    <source>
        <strain evidence="3">0166_1</strain>
    </source>
</reference>
<evidence type="ECO:0000256" key="2">
    <source>
        <dbReference type="SAM" id="Phobius"/>
    </source>
</evidence>
<keyword evidence="2" id="KW-1133">Transmembrane helix</keyword>
<feature type="region of interest" description="Disordered" evidence="1">
    <location>
        <begin position="32"/>
        <end position="105"/>
    </location>
</feature>